<dbReference type="PANTHER" id="PTHR33545:SF3">
    <property type="entry name" value="UPF0750 MEMBRANE PROTEIN YQFU"/>
    <property type="match status" value="1"/>
</dbReference>
<dbReference type="EMBL" id="NOWF01000008">
    <property type="protein sequence ID" value="OYD06869.1"/>
    <property type="molecule type" value="Genomic_DNA"/>
</dbReference>
<dbReference type="InterPro" id="IPR003740">
    <property type="entry name" value="YitT"/>
</dbReference>
<evidence type="ECO:0000256" key="2">
    <source>
        <dbReference type="ARBA" id="ARBA00022475"/>
    </source>
</evidence>
<keyword evidence="3 6" id="KW-0812">Transmembrane</keyword>
<name>A0A235B4I0_9BACL</name>
<proteinExistence type="predicted"/>
<dbReference type="AlphaFoldDB" id="A0A235B4I0"/>
<organism evidence="8 9">
    <name type="scientific">Paludifilum halophilum</name>
    <dbReference type="NCBI Taxonomy" id="1642702"/>
    <lineage>
        <taxon>Bacteria</taxon>
        <taxon>Bacillati</taxon>
        <taxon>Bacillota</taxon>
        <taxon>Bacilli</taxon>
        <taxon>Bacillales</taxon>
        <taxon>Thermoactinomycetaceae</taxon>
        <taxon>Paludifilum</taxon>
    </lineage>
</organism>
<accession>A0A235B4I0</accession>
<keyword evidence="2" id="KW-1003">Cell membrane</keyword>
<dbReference type="InterPro" id="IPR051461">
    <property type="entry name" value="UPF0750_membrane"/>
</dbReference>
<protein>
    <recommendedName>
        <fullName evidence="7">DUF2179 domain-containing protein</fullName>
    </recommendedName>
</protein>
<dbReference type="Pfam" id="PF02588">
    <property type="entry name" value="YitT_membrane"/>
    <property type="match status" value="1"/>
</dbReference>
<dbReference type="CDD" id="cd16380">
    <property type="entry name" value="YitT_C"/>
    <property type="match status" value="1"/>
</dbReference>
<evidence type="ECO:0000313" key="9">
    <source>
        <dbReference type="Proteomes" id="UP000215459"/>
    </source>
</evidence>
<sequence>MKRFWEYLSLTVGSFAVAVGLELILAPNGLVDGGVTAVAIMSNKLWGIPLWVVFLGLNLPILLFTARVTGKRFVIRTLYANAVTAVGLIIFRPIPPITTSEVLIVLYGGLLLGLGIGFVVKIGGAIDGTEMLAVWFHKRFHIPISTFLLALNAVIFTAAAFVYTLEKAMLSLAVFYIVTKMIDFVMDGLNQAKSVMIISEKPEEVGKRLVHDLEVSLTFLRGEGGYSGDEKRIIYCIVDRLEYPKLKELVLETDPGAIMEASYVAETAGVEYKSLFPYYKS</sequence>
<feature type="transmembrane region" description="Helical" evidence="6">
    <location>
        <begin position="103"/>
        <end position="120"/>
    </location>
</feature>
<evidence type="ECO:0000256" key="1">
    <source>
        <dbReference type="ARBA" id="ARBA00004651"/>
    </source>
</evidence>
<dbReference type="OrthoDB" id="265478at2"/>
<feature type="transmembrane region" description="Helical" evidence="6">
    <location>
        <begin position="46"/>
        <end position="66"/>
    </location>
</feature>
<evidence type="ECO:0000256" key="3">
    <source>
        <dbReference type="ARBA" id="ARBA00022692"/>
    </source>
</evidence>
<dbReference type="Proteomes" id="UP000215459">
    <property type="component" value="Unassembled WGS sequence"/>
</dbReference>
<feature type="transmembrane region" description="Helical" evidence="6">
    <location>
        <begin position="140"/>
        <end position="162"/>
    </location>
</feature>
<gene>
    <name evidence="8" type="ORF">CHM34_13060</name>
</gene>
<evidence type="ECO:0000313" key="8">
    <source>
        <dbReference type="EMBL" id="OYD06869.1"/>
    </source>
</evidence>
<dbReference type="Pfam" id="PF10035">
    <property type="entry name" value="DUF2179"/>
    <property type="match status" value="1"/>
</dbReference>
<evidence type="ECO:0000256" key="5">
    <source>
        <dbReference type="ARBA" id="ARBA00023136"/>
    </source>
</evidence>
<feature type="domain" description="DUF2179" evidence="7">
    <location>
        <begin position="217"/>
        <end position="268"/>
    </location>
</feature>
<keyword evidence="9" id="KW-1185">Reference proteome</keyword>
<comment type="subcellular location">
    <subcellularLocation>
        <location evidence="1">Cell membrane</location>
        <topology evidence="1">Multi-pass membrane protein</topology>
    </subcellularLocation>
</comment>
<feature type="transmembrane region" description="Helical" evidence="6">
    <location>
        <begin position="7"/>
        <end position="26"/>
    </location>
</feature>
<dbReference type="InterPro" id="IPR019264">
    <property type="entry name" value="DUF2179"/>
</dbReference>
<keyword evidence="4 6" id="KW-1133">Transmembrane helix</keyword>
<dbReference type="Gene3D" id="3.30.70.120">
    <property type="match status" value="1"/>
</dbReference>
<evidence type="ECO:0000256" key="4">
    <source>
        <dbReference type="ARBA" id="ARBA00022989"/>
    </source>
</evidence>
<dbReference type="RefSeq" id="WP_094265068.1">
    <property type="nucleotide sequence ID" value="NZ_NOWF01000008.1"/>
</dbReference>
<dbReference type="PIRSF" id="PIRSF006483">
    <property type="entry name" value="Membrane_protein_YitT"/>
    <property type="match status" value="1"/>
</dbReference>
<dbReference type="PANTHER" id="PTHR33545">
    <property type="entry name" value="UPF0750 MEMBRANE PROTEIN YITT-RELATED"/>
    <property type="match status" value="1"/>
</dbReference>
<feature type="transmembrane region" description="Helical" evidence="6">
    <location>
        <begin position="73"/>
        <end position="91"/>
    </location>
</feature>
<evidence type="ECO:0000259" key="7">
    <source>
        <dbReference type="Pfam" id="PF10035"/>
    </source>
</evidence>
<reference evidence="8 9" key="1">
    <citation type="submission" date="2017-07" db="EMBL/GenBank/DDBJ databases">
        <title>The genome sequence of Paludifilum halophilum highlights mechanisms for microbial adaptation to high salt environemnts.</title>
        <authorList>
            <person name="Belbahri L."/>
        </authorList>
    </citation>
    <scope>NUCLEOTIDE SEQUENCE [LARGE SCALE GENOMIC DNA]</scope>
    <source>
        <strain evidence="8 9">DSM 102817</strain>
    </source>
</reference>
<keyword evidence="5 6" id="KW-0472">Membrane</keyword>
<dbReference type="GO" id="GO:0005886">
    <property type="term" value="C:plasma membrane"/>
    <property type="evidence" value="ECO:0007669"/>
    <property type="project" value="UniProtKB-SubCell"/>
</dbReference>
<dbReference type="InterPro" id="IPR015867">
    <property type="entry name" value="N-reg_PII/ATP_PRibTrfase_C"/>
</dbReference>
<evidence type="ECO:0000256" key="6">
    <source>
        <dbReference type="SAM" id="Phobius"/>
    </source>
</evidence>
<comment type="caution">
    <text evidence="8">The sequence shown here is derived from an EMBL/GenBank/DDBJ whole genome shotgun (WGS) entry which is preliminary data.</text>
</comment>